<dbReference type="NCBIfam" id="TIGR04183">
    <property type="entry name" value="Por_Secre_tail"/>
    <property type="match status" value="1"/>
</dbReference>
<evidence type="ECO:0000313" key="3">
    <source>
        <dbReference type="Proteomes" id="UP001593833"/>
    </source>
</evidence>
<accession>A0ABV6YI61</accession>
<name>A0ABV6YI61_UNCEI</name>
<dbReference type="InterPro" id="IPR026444">
    <property type="entry name" value="Secre_tail"/>
</dbReference>
<proteinExistence type="predicted"/>
<gene>
    <name evidence="2" type="ORF">ACFL6M_00355</name>
</gene>
<evidence type="ECO:0000313" key="2">
    <source>
        <dbReference type="EMBL" id="MFC1572028.1"/>
    </source>
</evidence>
<keyword evidence="3" id="KW-1185">Reference proteome</keyword>
<dbReference type="Gene3D" id="3.60.60.10">
    <property type="entry name" value="Penicillin V Acylase, Chain A"/>
    <property type="match status" value="1"/>
</dbReference>
<organism evidence="2 3">
    <name type="scientific">Eiseniibacteriota bacterium</name>
    <dbReference type="NCBI Taxonomy" id="2212470"/>
    <lineage>
        <taxon>Bacteria</taxon>
        <taxon>Candidatus Eiseniibacteriota</taxon>
    </lineage>
</organism>
<comment type="caution">
    <text evidence="2">The sequence shown here is derived from an EMBL/GenBank/DDBJ whole genome shotgun (WGS) entry which is preliminary data.</text>
</comment>
<feature type="chain" id="PRO_5045337012" evidence="1">
    <location>
        <begin position="21"/>
        <end position="482"/>
    </location>
</feature>
<reference evidence="2 3" key="1">
    <citation type="submission" date="2024-09" db="EMBL/GenBank/DDBJ databases">
        <authorList>
            <person name="D'Angelo T."/>
        </authorList>
    </citation>
    <scope>NUCLEOTIDE SEQUENCE [LARGE SCALE GENOMIC DNA]</scope>
    <source>
        <strain evidence="2">SAG AM-320-E07</strain>
    </source>
</reference>
<evidence type="ECO:0000256" key="1">
    <source>
        <dbReference type="SAM" id="SignalP"/>
    </source>
</evidence>
<sequence>MKKSLLLFSIILLFPAIPFAECTIGLALGSATSDGRPVIFKNRDIAAWNLRFKTFTPSGYHAYVGNTYEGSSTVWMGVNEVGFGIVQSAAYNLPGGGSGLNNGSMMAFALQRCTRVADFAAILDSTDNTGRATAANFAVIDALGDGAMFECGSTTHARYDPDALGIVVRANFAYIGDGGRVGLNRMERAYQLMSDAHQGDSLDARFVAKHVVADLVYPDQDPYPLPWTGSFSGMPAGYVNTGPFTGVQTICNYNTRACGVVHGVPNGEDPANALMWCFFGQPVLSIPLPIFPASHNQPPEATGSPAPMCDLVHDKSNAAFDDPTYSYYLDTAEILDVFDEGVWSFSWPAMDWAFQTVAEKIADWDARPPLAGERADFQDLVAADLYRAYDSEAFMDVIVASLLPETALDVQPSLFSATCRIQPARPDETFSDIEILDVSGRRVAQSDGAFTWEPEATLSAGVYLVRARVGETTLSQRVVYMK</sequence>
<keyword evidence="1" id="KW-0732">Signal</keyword>
<dbReference type="EMBL" id="JBHPKH010000002">
    <property type="protein sequence ID" value="MFC1572028.1"/>
    <property type="molecule type" value="Genomic_DNA"/>
</dbReference>
<dbReference type="Proteomes" id="UP001593833">
    <property type="component" value="Unassembled WGS sequence"/>
</dbReference>
<protein>
    <submittedName>
        <fullName evidence="2">T9SS type A sorting domain-containing protein</fullName>
    </submittedName>
</protein>
<feature type="signal peptide" evidence="1">
    <location>
        <begin position="1"/>
        <end position="20"/>
    </location>
</feature>